<evidence type="ECO:0000313" key="2">
    <source>
        <dbReference type="EMBL" id="CAH1797815.1"/>
    </source>
</evidence>
<comment type="caution">
    <text evidence="2">The sequence shown here is derived from an EMBL/GenBank/DDBJ whole genome shotgun (WGS) entry which is preliminary data.</text>
</comment>
<dbReference type="OrthoDB" id="6067610at2759"/>
<feature type="region of interest" description="Disordered" evidence="1">
    <location>
        <begin position="481"/>
        <end position="529"/>
    </location>
</feature>
<feature type="compositionally biased region" description="Polar residues" evidence="1">
    <location>
        <begin position="432"/>
        <end position="453"/>
    </location>
</feature>
<accession>A0A8S4PUR5</accession>
<reference evidence="2" key="1">
    <citation type="submission" date="2022-03" db="EMBL/GenBank/DDBJ databases">
        <authorList>
            <person name="Martin C."/>
        </authorList>
    </citation>
    <scope>NUCLEOTIDE SEQUENCE</scope>
</reference>
<feature type="compositionally biased region" description="Low complexity" evidence="1">
    <location>
        <begin position="257"/>
        <end position="270"/>
    </location>
</feature>
<gene>
    <name evidence="2" type="ORF">OFUS_LOCUS22032</name>
</gene>
<proteinExistence type="predicted"/>
<dbReference type="EMBL" id="CAIIXF020000010">
    <property type="protein sequence ID" value="CAH1797815.1"/>
    <property type="molecule type" value="Genomic_DNA"/>
</dbReference>
<organism evidence="2 3">
    <name type="scientific">Owenia fusiformis</name>
    <name type="common">Polychaete worm</name>
    <dbReference type="NCBI Taxonomy" id="6347"/>
    <lineage>
        <taxon>Eukaryota</taxon>
        <taxon>Metazoa</taxon>
        <taxon>Spiralia</taxon>
        <taxon>Lophotrochozoa</taxon>
        <taxon>Annelida</taxon>
        <taxon>Polychaeta</taxon>
        <taxon>Sedentaria</taxon>
        <taxon>Canalipalpata</taxon>
        <taxon>Sabellida</taxon>
        <taxon>Oweniida</taxon>
        <taxon>Oweniidae</taxon>
        <taxon>Owenia</taxon>
    </lineage>
</organism>
<evidence type="ECO:0000313" key="3">
    <source>
        <dbReference type="Proteomes" id="UP000749559"/>
    </source>
</evidence>
<keyword evidence="3" id="KW-1185">Reference proteome</keyword>
<evidence type="ECO:0000256" key="1">
    <source>
        <dbReference type="SAM" id="MobiDB-lite"/>
    </source>
</evidence>
<protein>
    <submittedName>
        <fullName evidence="2">Uncharacterized protein</fullName>
    </submittedName>
</protein>
<name>A0A8S4PUR5_OWEFU</name>
<feature type="region of interest" description="Disordered" evidence="1">
    <location>
        <begin position="222"/>
        <end position="279"/>
    </location>
</feature>
<feature type="compositionally biased region" description="Polar residues" evidence="1">
    <location>
        <begin position="481"/>
        <end position="494"/>
    </location>
</feature>
<sequence length="529" mass="58676">MELPTTQAKGVPVHKKQNVKQQVKVVMGGLENVLGDLKTVVGDIGDLVHQIDSVTERINEQYGIDITKQGTIDTNAKRTRLQISPSRHEMKKKGKMKQIAFAEPTYYQDFIEEQQRKKSPSIGGSQEFDFGNQTWDNEDYEWNFLSADEMKIASGSSPGLSMELEIMQQQSFINKLRERLSDDEEGHVVHSNKDQPGISSHINSIDSSMEYIFSDSSLATQPNNSLNKIDPQYHKESNPKKPVTLSPQTKSYPRAMTPKSTLSSTSSGVSEKNSEYSGVYEKDLESKLEGYDTIDTWDSADSVDKAGISDVESDVISISKDYELDYDTDICPWKSYSITFVEANSPSEHKNVLDTRSLDNNLNDITKHPCLKNILEYTTNGKAFGDIGNDIEEDMDISGETSPVKDVKTLTESSSSKETTSASIESCILTDPNLNTTHPKSPEKVTNVSSTDFSGDPPTDINVNYPTLASNEQSFDIVADSTGSDVQLSPNGNTLERKRRNHSNQGSCKDELDNHLGNIPVNIQSNIVD</sequence>
<feature type="compositionally biased region" description="Low complexity" evidence="1">
    <location>
        <begin position="411"/>
        <end position="426"/>
    </location>
</feature>
<dbReference type="AlphaFoldDB" id="A0A8S4PUR5"/>
<feature type="region of interest" description="Disordered" evidence="1">
    <location>
        <begin position="397"/>
        <end position="458"/>
    </location>
</feature>
<dbReference type="Proteomes" id="UP000749559">
    <property type="component" value="Unassembled WGS sequence"/>
</dbReference>